<sequence length="388" mass="39919">MPDAMLVPRSVAGTKRRAPPPRGAARADAAAVRVAAGDVHVASALVFWLAPGAPARRSDALADALRRAQDGGVHAARLVRAPEVAAVCTSLAELVGALALVAQLHWLWLDGYVVHCAPPAAVRGVFVVRAPLTQEHAVERAAPVLDVACTLRAAAAAAGVPAPHVYAVLPPTPGPLDEAAAPGAEVRLRSASVVLEARAADVLCAAYAWDGAPAVRSAPEAVVQAVYAGLRVLPHEVFCARAAEYDAWQRTLVARNVQAARARAQAVRAPAAECPAAECPAAEPGAGALADGTAYPVGTLVVLAPTPGVDAAAYRTAFSRLVPNGIDYVDVRAAVHVRCATPDAAARLLAARDPLLAGARRVGGAAEAAYWAALPVRVRNQAVRRARR</sequence>
<accession>A0AAF0DX20</accession>
<protein>
    <submittedName>
        <fullName evidence="2">Uncharacterized protein</fullName>
    </submittedName>
</protein>
<evidence type="ECO:0000313" key="2">
    <source>
        <dbReference type="EMBL" id="WFC96967.1"/>
    </source>
</evidence>
<feature type="region of interest" description="Disordered" evidence="1">
    <location>
        <begin position="1"/>
        <end position="24"/>
    </location>
</feature>
<organism evidence="2 3">
    <name type="scientific">Malassezia brasiliensis</name>
    <dbReference type="NCBI Taxonomy" id="1821822"/>
    <lineage>
        <taxon>Eukaryota</taxon>
        <taxon>Fungi</taxon>
        <taxon>Dikarya</taxon>
        <taxon>Basidiomycota</taxon>
        <taxon>Ustilaginomycotina</taxon>
        <taxon>Malasseziomycetes</taxon>
        <taxon>Malasseziales</taxon>
        <taxon>Malasseziaceae</taxon>
        <taxon>Malassezia</taxon>
    </lineage>
</organism>
<dbReference type="Proteomes" id="UP001216638">
    <property type="component" value="Chromosome 5"/>
</dbReference>
<reference evidence="2" key="1">
    <citation type="submission" date="2023-03" db="EMBL/GenBank/DDBJ databases">
        <title>Mating type loci evolution in Malassezia.</title>
        <authorList>
            <person name="Coelho M.A."/>
        </authorList>
    </citation>
    <scope>NUCLEOTIDE SEQUENCE</scope>
    <source>
        <strain evidence="2">CBS 14135</strain>
    </source>
</reference>
<proteinExistence type="predicted"/>
<evidence type="ECO:0000313" key="3">
    <source>
        <dbReference type="Proteomes" id="UP001216638"/>
    </source>
</evidence>
<gene>
    <name evidence="2" type="ORF">MBRA1_003633</name>
</gene>
<name>A0AAF0DX20_9BASI</name>
<dbReference type="EMBL" id="CP119955">
    <property type="protein sequence ID" value="WFC96967.1"/>
    <property type="molecule type" value="Genomic_DNA"/>
</dbReference>
<keyword evidence="3" id="KW-1185">Reference proteome</keyword>
<evidence type="ECO:0000256" key="1">
    <source>
        <dbReference type="SAM" id="MobiDB-lite"/>
    </source>
</evidence>
<dbReference type="AlphaFoldDB" id="A0AAF0DX20"/>